<keyword evidence="1" id="KW-1133">Transmembrane helix</keyword>
<evidence type="ECO:0000313" key="3">
    <source>
        <dbReference type="EMBL" id="MBC3767098.1"/>
    </source>
</evidence>
<dbReference type="AlphaFoldDB" id="A0A8J6IXM3"/>
<keyword evidence="1" id="KW-0812">Transmembrane</keyword>
<name>A0A8J6IXM3_9ALTE</name>
<gene>
    <name evidence="3" type="ORF">H8B19_14525</name>
</gene>
<dbReference type="EMBL" id="JACNEP010000013">
    <property type="protein sequence ID" value="MBC3767098.1"/>
    <property type="molecule type" value="Genomic_DNA"/>
</dbReference>
<feature type="transmembrane region" description="Helical" evidence="1">
    <location>
        <begin position="41"/>
        <end position="64"/>
    </location>
</feature>
<dbReference type="RefSeq" id="WP_186507613.1">
    <property type="nucleotide sequence ID" value="NZ_JACNEP010000013.1"/>
</dbReference>
<comment type="caution">
    <text evidence="3">The sequence shown here is derived from an EMBL/GenBank/DDBJ whole genome shotgun (WGS) entry which is preliminary data.</text>
</comment>
<dbReference type="Pfam" id="PF26225">
    <property type="entry name" value="DUF8051"/>
    <property type="match status" value="1"/>
</dbReference>
<feature type="domain" description="DUF8051" evidence="2">
    <location>
        <begin position="1"/>
        <end position="130"/>
    </location>
</feature>
<reference evidence="3" key="1">
    <citation type="journal article" date="2018" name="Int. J. Syst. Evol. Microbiol.">
        <title>Neptunicella marina gen. nov., sp. nov., isolated from surface seawater.</title>
        <authorList>
            <person name="Liu X."/>
            <person name="Lai Q."/>
            <person name="Du Y."/>
            <person name="Zhang X."/>
            <person name="Liu Z."/>
            <person name="Sun F."/>
            <person name="Shao Z."/>
        </authorList>
    </citation>
    <scope>NUCLEOTIDE SEQUENCE</scope>
    <source>
        <strain evidence="3">S27-2</strain>
    </source>
</reference>
<sequence>MTNHSHRHLSILLVVSMLLLSILVPGGPIEIRDFSHISPVILGLFNAFLTILGMGSLFVAYGVYRKRHWSYSLALACGISYLLVYLLDLAKIFPVSPTPMSLPLLVIECAGSIVALPVIVMSYKRLSKVQSFVSGTNPYGETAAHKSIGLYVAASVIGIGIIIFATLSAMGR</sequence>
<evidence type="ECO:0000259" key="2">
    <source>
        <dbReference type="Pfam" id="PF26225"/>
    </source>
</evidence>
<proteinExistence type="predicted"/>
<evidence type="ECO:0000256" key="1">
    <source>
        <dbReference type="SAM" id="Phobius"/>
    </source>
</evidence>
<dbReference type="InterPro" id="IPR058364">
    <property type="entry name" value="DUF8051"/>
</dbReference>
<protein>
    <recommendedName>
        <fullName evidence="2">DUF8051 domain-containing protein</fullName>
    </recommendedName>
</protein>
<evidence type="ECO:0000313" key="4">
    <source>
        <dbReference type="Proteomes" id="UP000601768"/>
    </source>
</evidence>
<feature type="transmembrane region" description="Helical" evidence="1">
    <location>
        <begin position="148"/>
        <end position="170"/>
    </location>
</feature>
<accession>A0A8J6IXM3</accession>
<organism evidence="3 4">
    <name type="scientific">Neptunicella marina</name>
    <dbReference type="NCBI Taxonomy" id="2125989"/>
    <lineage>
        <taxon>Bacteria</taxon>
        <taxon>Pseudomonadati</taxon>
        <taxon>Pseudomonadota</taxon>
        <taxon>Gammaproteobacteria</taxon>
        <taxon>Alteromonadales</taxon>
        <taxon>Alteromonadaceae</taxon>
        <taxon>Neptunicella</taxon>
    </lineage>
</organism>
<keyword evidence="1" id="KW-0472">Membrane</keyword>
<keyword evidence="4" id="KW-1185">Reference proteome</keyword>
<dbReference type="Proteomes" id="UP000601768">
    <property type="component" value="Unassembled WGS sequence"/>
</dbReference>
<reference evidence="3" key="2">
    <citation type="submission" date="2020-08" db="EMBL/GenBank/DDBJ databases">
        <authorList>
            <person name="Lai Q."/>
        </authorList>
    </citation>
    <scope>NUCLEOTIDE SEQUENCE</scope>
    <source>
        <strain evidence="3">S27-2</strain>
    </source>
</reference>
<feature type="transmembrane region" description="Helical" evidence="1">
    <location>
        <begin position="71"/>
        <end position="90"/>
    </location>
</feature>
<feature type="transmembrane region" description="Helical" evidence="1">
    <location>
        <begin position="102"/>
        <end position="123"/>
    </location>
</feature>